<reference evidence="3" key="1">
    <citation type="journal article" date="2024" name="FEMS Microbiol. Lett.">
        <title>Genomic insights into Spiroplasma endosymbionts that induce male-killing and protective phenotypes in the pea aphid.</title>
        <authorList>
            <person name="Arai H."/>
            <person name="Legeai F."/>
            <person name="Kageyama D."/>
            <person name="Sugio A."/>
            <person name="Simon J.C."/>
        </authorList>
    </citation>
    <scope>NUCLEOTIDE SEQUENCE [LARGE SCALE GENOMIC DNA]</scope>
    <source>
        <strain evidence="3">sAp269</strain>
    </source>
</reference>
<evidence type="ECO:0000313" key="2">
    <source>
        <dbReference type="EMBL" id="BET38713.1"/>
    </source>
</evidence>
<dbReference type="Proteomes" id="UP001473424">
    <property type="component" value="Chromosome"/>
</dbReference>
<keyword evidence="3" id="KW-1185">Reference proteome</keyword>
<evidence type="ECO:0000313" key="3">
    <source>
        <dbReference type="Proteomes" id="UP001473424"/>
    </source>
</evidence>
<keyword evidence="1" id="KW-0732">Signal</keyword>
<sequence length="295" mass="33657">MKKILKIISVFTFTSITSINISACDVFHNSSVDYQQLLADAANLIANNTYPNFTNFLKPENKTHVSDFKKLIEDNIWNLFNTTPEDFSNITYEITNGQDEIKKINSTNIKIHLTVYNNSAVKDCSFDANFSLLQDYINEKLEPLVNGTQYLSINKKDSGRFYNNLVTAGATFKREEKNQKEQYLRNNSDAAENFWKSFQESIPSEEVKNPLLGNILVPLLNFIPKKPVTWLTFDNFTPYLLNAGGYNNVIALSGNKKIGDKYYDYIKIGLEGKNSKDIDFGNKYEGLTFIFTTNS</sequence>
<dbReference type="EMBL" id="AP028955">
    <property type="protein sequence ID" value="BET38713.1"/>
    <property type="molecule type" value="Genomic_DNA"/>
</dbReference>
<organism evidence="2 3">
    <name type="scientific">Spiroplasma ixodetis</name>
    <dbReference type="NCBI Taxonomy" id="2141"/>
    <lineage>
        <taxon>Bacteria</taxon>
        <taxon>Bacillati</taxon>
        <taxon>Mycoplasmatota</taxon>
        <taxon>Mollicutes</taxon>
        <taxon>Entomoplasmatales</taxon>
        <taxon>Spiroplasmataceae</taxon>
        <taxon>Spiroplasma</taxon>
    </lineage>
</organism>
<proteinExistence type="predicted"/>
<protein>
    <recommendedName>
        <fullName evidence="4">Lipoprotein</fullName>
    </recommendedName>
</protein>
<evidence type="ECO:0000256" key="1">
    <source>
        <dbReference type="SAM" id="SignalP"/>
    </source>
</evidence>
<gene>
    <name evidence="2" type="ORF">SAP269_13020</name>
</gene>
<evidence type="ECO:0008006" key="4">
    <source>
        <dbReference type="Google" id="ProtNLM"/>
    </source>
</evidence>
<feature type="chain" id="PRO_5045669367" description="Lipoprotein" evidence="1">
    <location>
        <begin position="24"/>
        <end position="295"/>
    </location>
</feature>
<accession>A0ABN7BUT3</accession>
<name>A0ABN7BUT3_9MOLU</name>
<dbReference type="RefSeq" id="WP_353305673.1">
    <property type="nucleotide sequence ID" value="NZ_AP028955.1"/>
</dbReference>
<feature type="signal peptide" evidence="1">
    <location>
        <begin position="1"/>
        <end position="23"/>
    </location>
</feature>